<evidence type="ECO:0000256" key="1">
    <source>
        <dbReference type="ARBA" id="ARBA00022729"/>
    </source>
</evidence>
<sequence>MALGAADLTLTNHSDGLFAGAISGQGRLIKEGAQTLRLSGSSDYSGGTLINGGILELGSGKALGNGTVTNNATLSLNFIEPSVMRNTLSGSGVLEQNGSSVGILTGEGSSVGSLAINEGELAFAQQGNFSVIGDATTQSDATMAIKGLARLDVGGQFNMDGSLNIIADGSNGVSQPIISADRAVLGSESSFTLSGFSLPSSSLSDPVNMGRATFHVIGTSSPGHISGDFSTISMGGATSPVDYITFTSNVDLQQQNYNIGLALTWYDGYTSTPENAHGTFTLSGQREFFDLGVMLLDVAANDAAEWDGKSLTKAGLGTLLLSKQNQYTGGTLIQGGILQLEAENAIAASGGVRIDEGAALVTGDADQLVRQLSGAGRIVLGQSELTQHNAGGTTLFSGQISGLGGLRKTGDGTLILSGDSHFAGITTIAEGVLQLGNGGTKGSVVGHIVNDAMLVFDRSDDLVYGGVVSGRGQVTQAGSSRLIFTGDHTYSGDTTIQRGELQLGAGGNSGSVAGNVVNQGQLTFNRADDVQFYQAISGEGAVNKRGAGSLTFNQSQSYRGDTTVSEGQLIVGDDSHPQTTLDSRRVNVESDATLGGYGQVNGSVNNRGTLAVADALSGFADRQTGSFTVGGDLNNAGRMLMASVNPDSRLIVKGNYVGNGGSLVLSTALAGDNSATDKLVISGNSSGSTSVVVNNSGGKGGQTVNGIQIVSVAGKSDGVFTLANRPVAGAYDYFLYQGTPTQADGNWYLRSTFHQQDVVVRPEGGIYAANAAAANALFALRLSERDTGEKNGGMWLRQVGGHTRVRDDSGQLHTQTNRYVVQGGNELFAFPTGDKGRFSGGLMAGYGHAASSTGSAVSGYDAKGSLNGYSAGFYGTWRQNAVEKDGAYVDGWLQYSRFKASVSGESLSDEQYRLNGYSASMESGYRQAVAESASGELAITPQLQAIWSGIKADDHREEGGTWVKSSNNSALQTRVGVELSFRGRGEADAARFTSYAEANWIYNRRPTAVTLDGVEVRQQGERNVGELRLGVRGALNARWDVWGNIGQRLGDDGYSDTSVALAVKYRF</sequence>
<dbReference type="InterPro" id="IPR006315">
    <property type="entry name" value="OM_autotransptr_brl_dom"/>
</dbReference>
<dbReference type="KEGG" id="lri:NCTC12151_02774"/>
<dbReference type="Proteomes" id="UP000249005">
    <property type="component" value="Chromosome 1"/>
</dbReference>
<dbReference type="Pfam" id="PF12951">
    <property type="entry name" value="PATR"/>
    <property type="match status" value="5"/>
</dbReference>
<reference evidence="3 4" key="1">
    <citation type="submission" date="2018-06" db="EMBL/GenBank/DDBJ databases">
        <authorList>
            <consortium name="Pathogen Informatics"/>
            <person name="Doyle S."/>
        </authorList>
    </citation>
    <scope>NUCLEOTIDE SEQUENCE [LARGE SCALE GENOMIC DNA]</scope>
    <source>
        <strain evidence="3 4">NCTC12151</strain>
    </source>
</reference>
<gene>
    <name evidence="3" type="primary">aidA-I_3</name>
    <name evidence="3" type="ORF">NCTC12151_02774</name>
</gene>
<protein>
    <submittedName>
        <fullName evidence="3">AIDA-I autotransporter</fullName>
    </submittedName>
</protein>
<dbReference type="InterPro" id="IPR043990">
    <property type="entry name" value="AC_1"/>
</dbReference>
<dbReference type="OrthoDB" id="6053567at2"/>
<organism evidence="3 4">
    <name type="scientific">Leminorella richardii</name>
    <dbReference type="NCBI Taxonomy" id="158841"/>
    <lineage>
        <taxon>Bacteria</taxon>
        <taxon>Pseudomonadati</taxon>
        <taxon>Pseudomonadota</taxon>
        <taxon>Gammaproteobacteria</taxon>
        <taxon>Enterobacterales</taxon>
        <taxon>Budviciaceae</taxon>
        <taxon>Leminorella</taxon>
    </lineage>
</organism>
<dbReference type="EMBL" id="LS483470">
    <property type="protein sequence ID" value="SQI42881.1"/>
    <property type="molecule type" value="Genomic_DNA"/>
</dbReference>
<dbReference type="NCBIfam" id="TIGR02601">
    <property type="entry name" value="autotrns_rpt"/>
    <property type="match status" value="5"/>
</dbReference>
<dbReference type="PROSITE" id="PS51208">
    <property type="entry name" value="AUTOTRANSPORTER"/>
    <property type="match status" value="1"/>
</dbReference>
<dbReference type="InterPro" id="IPR036709">
    <property type="entry name" value="Autotransporte_beta_dom_sf"/>
</dbReference>
<dbReference type="Gene3D" id="2.40.128.130">
    <property type="entry name" value="Autotransporter beta-domain"/>
    <property type="match status" value="1"/>
</dbReference>
<dbReference type="InterPro" id="IPR005546">
    <property type="entry name" value="Autotransporte_beta"/>
</dbReference>
<dbReference type="SUPFAM" id="SSF51126">
    <property type="entry name" value="Pectin lyase-like"/>
    <property type="match status" value="3"/>
</dbReference>
<dbReference type="SMART" id="SM00869">
    <property type="entry name" value="Autotransporter"/>
    <property type="match status" value="1"/>
</dbReference>
<evidence type="ECO:0000313" key="4">
    <source>
        <dbReference type="Proteomes" id="UP000249005"/>
    </source>
</evidence>
<dbReference type="GO" id="GO:0019867">
    <property type="term" value="C:outer membrane"/>
    <property type="evidence" value="ECO:0007669"/>
    <property type="project" value="InterPro"/>
</dbReference>
<dbReference type="PANTHER" id="PTHR35037:SF3">
    <property type="entry name" value="C-TERMINAL REGION OF AIDA-LIKE PROTEIN"/>
    <property type="match status" value="1"/>
</dbReference>
<dbReference type="SUPFAM" id="SSF103515">
    <property type="entry name" value="Autotransporter"/>
    <property type="match status" value="1"/>
</dbReference>
<proteinExistence type="predicted"/>
<evidence type="ECO:0000313" key="3">
    <source>
        <dbReference type="EMBL" id="SQI42881.1"/>
    </source>
</evidence>
<dbReference type="InterPro" id="IPR051551">
    <property type="entry name" value="Autotransporter_adhesion"/>
</dbReference>
<dbReference type="Gene3D" id="2.160.20.20">
    <property type="match status" value="1"/>
</dbReference>
<keyword evidence="1" id="KW-0732">Signal</keyword>
<dbReference type="InterPro" id="IPR012332">
    <property type="entry name" value="Autotransporter_pectin_lyase_C"/>
</dbReference>
<dbReference type="InterPro" id="IPR013425">
    <property type="entry name" value="Autotrns_rpt"/>
</dbReference>
<dbReference type="Pfam" id="PF18883">
    <property type="entry name" value="AC_1"/>
    <property type="match status" value="1"/>
</dbReference>
<dbReference type="CDD" id="cd01344">
    <property type="entry name" value="PL2_Passenger_AT"/>
    <property type="match status" value="1"/>
</dbReference>
<dbReference type="NCBIfam" id="TIGR01414">
    <property type="entry name" value="autotrans_barl"/>
    <property type="match status" value="1"/>
</dbReference>
<dbReference type="AlphaFoldDB" id="A0A2X4UVP5"/>
<evidence type="ECO:0000259" key="2">
    <source>
        <dbReference type="PROSITE" id="PS51208"/>
    </source>
</evidence>
<dbReference type="Pfam" id="PF03797">
    <property type="entry name" value="Autotransporter"/>
    <property type="match status" value="1"/>
</dbReference>
<name>A0A2X4UVP5_9GAMM</name>
<keyword evidence="4" id="KW-1185">Reference proteome</keyword>
<feature type="domain" description="Autotransporter" evidence="2">
    <location>
        <begin position="787"/>
        <end position="1067"/>
    </location>
</feature>
<accession>A0A2X4UVP5</accession>
<dbReference type="RefSeq" id="WP_111741163.1">
    <property type="nucleotide sequence ID" value="NZ_LR698987.1"/>
</dbReference>
<dbReference type="PANTHER" id="PTHR35037">
    <property type="entry name" value="C-TERMINAL REGION OF AIDA-LIKE PROTEIN"/>
    <property type="match status" value="1"/>
</dbReference>
<dbReference type="InterPro" id="IPR011050">
    <property type="entry name" value="Pectin_lyase_fold/virulence"/>
</dbReference>